<dbReference type="InterPro" id="IPR029063">
    <property type="entry name" value="SAM-dependent_MTases_sf"/>
</dbReference>
<comment type="subcellular location">
    <subcellularLocation>
        <location evidence="1">Nucleus</location>
        <location evidence="1">Nucleolus</location>
    </subcellularLocation>
</comment>
<dbReference type="Pfam" id="PF11861">
    <property type="entry name" value="DUF3381"/>
    <property type="match status" value="1"/>
</dbReference>
<keyword evidence="2" id="KW-0690">Ribosome biogenesis</keyword>
<dbReference type="GO" id="GO:0000466">
    <property type="term" value="P:maturation of 5.8S rRNA from tricistronic rRNA transcript (SSU-rRNA, 5.8S rRNA, LSU-rRNA)"/>
    <property type="evidence" value="ECO:0007669"/>
    <property type="project" value="TreeGrafter"/>
</dbReference>
<feature type="region of interest" description="Disordered" evidence="8">
    <location>
        <begin position="332"/>
        <end position="400"/>
    </location>
</feature>
<dbReference type="InterPro" id="IPR002877">
    <property type="entry name" value="RNA_MeTrfase_FtsJ_dom"/>
</dbReference>
<dbReference type="Gene3D" id="3.40.50.150">
    <property type="entry name" value="Vaccinia Virus protein VP39"/>
    <property type="match status" value="1"/>
</dbReference>
<protein>
    <submittedName>
        <fullName evidence="11">Uncharacterized protein</fullName>
    </submittedName>
</protein>
<feature type="region of interest" description="Disordered" evidence="8">
    <location>
        <begin position="589"/>
        <end position="614"/>
    </location>
</feature>
<dbReference type="EMBL" id="GL983054">
    <property type="protein sequence ID" value="EGR34695.1"/>
    <property type="molecule type" value="Genomic_DNA"/>
</dbReference>
<dbReference type="STRING" id="857967.G0QJA5"/>
<keyword evidence="3" id="KW-0698">rRNA processing</keyword>
<keyword evidence="4" id="KW-0489">Methyltransferase</keyword>
<feature type="domain" description="DUF3381" evidence="10">
    <location>
        <begin position="242"/>
        <end position="430"/>
    </location>
</feature>
<evidence type="ECO:0000256" key="3">
    <source>
        <dbReference type="ARBA" id="ARBA00022552"/>
    </source>
</evidence>
<dbReference type="PANTHER" id="PTHR10920">
    <property type="entry name" value="RIBOSOMAL RNA METHYLTRANSFERASE"/>
    <property type="match status" value="1"/>
</dbReference>
<reference evidence="11 12" key="1">
    <citation type="submission" date="2011-07" db="EMBL/GenBank/DDBJ databases">
        <authorList>
            <person name="Coyne R."/>
            <person name="Brami D."/>
            <person name="Johnson J."/>
            <person name="Hostetler J."/>
            <person name="Hannick L."/>
            <person name="Clark T."/>
            <person name="Cassidy-Hanley D."/>
            <person name="Inman J."/>
        </authorList>
    </citation>
    <scope>NUCLEOTIDE SEQUENCE [LARGE SCALE GENOMIC DNA]</scope>
    <source>
        <strain evidence="11 12">G5</strain>
    </source>
</reference>
<feature type="region of interest" description="Disordered" evidence="8">
    <location>
        <begin position="412"/>
        <end position="431"/>
    </location>
</feature>
<name>G0QJA5_ICHMU</name>
<dbReference type="Proteomes" id="UP000008983">
    <property type="component" value="Unassembled WGS sequence"/>
</dbReference>
<feature type="non-terminal residue" evidence="11">
    <location>
        <position position="1"/>
    </location>
</feature>
<proteinExistence type="inferred from homology"/>
<feature type="domain" description="Ribosomal RNA methyltransferase FtsJ" evidence="9">
    <location>
        <begin position="25"/>
        <end position="201"/>
    </location>
</feature>
<dbReference type="OrthoDB" id="1287559at2759"/>
<dbReference type="InterPro" id="IPR050082">
    <property type="entry name" value="RNA_methyltr_RlmE"/>
</dbReference>
<evidence type="ECO:0000256" key="4">
    <source>
        <dbReference type="ARBA" id="ARBA00022603"/>
    </source>
</evidence>
<dbReference type="Pfam" id="PF01728">
    <property type="entry name" value="FtsJ"/>
    <property type="match status" value="1"/>
</dbReference>
<dbReference type="PANTHER" id="PTHR10920:SF13">
    <property type="entry name" value="PRE-RRNA 2'-O-RIBOSE RNA METHYLTRANSFERASE FTSJ3"/>
    <property type="match status" value="1"/>
</dbReference>
<dbReference type="InterPro" id="IPR024576">
    <property type="entry name" value="rRNA_MeTfrase_Spb1_DUF3381"/>
</dbReference>
<evidence type="ECO:0000256" key="6">
    <source>
        <dbReference type="ARBA" id="ARBA00022691"/>
    </source>
</evidence>
<evidence type="ECO:0000259" key="9">
    <source>
        <dbReference type="Pfam" id="PF01728"/>
    </source>
</evidence>
<evidence type="ECO:0000256" key="1">
    <source>
        <dbReference type="ARBA" id="ARBA00004604"/>
    </source>
</evidence>
<feature type="compositionally biased region" description="Acidic residues" evidence="8">
    <location>
        <begin position="349"/>
        <end position="392"/>
    </location>
</feature>
<dbReference type="GO" id="GO:0008650">
    <property type="term" value="F:rRNA (uridine-2'-O-)-methyltransferase activity"/>
    <property type="evidence" value="ECO:0007669"/>
    <property type="project" value="TreeGrafter"/>
</dbReference>
<evidence type="ECO:0000256" key="2">
    <source>
        <dbReference type="ARBA" id="ARBA00022517"/>
    </source>
</evidence>
<keyword evidence="7" id="KW-0539">Nucleus</keyword>
<dbReference type="InParanoid" id="G0QJA5"/>
<gene>
    <name evidence="11" type="ORF">IMG5_003560</name>
</gene>
<dbReference type="GeneID" id="14910897"/>
<sequence length="778" mass="91151">QMVKKQKQGKGRKDIHYRMAKESGYRSRACFKLIQINKKYSFLEKANAVIDLCAAPGGWLQVVQKFSPITCKKIGLDLVPIKAIPGVKTFVQDITTPQCYQLLKKELNGIKADVVLNDGAPNIGSNWQKDAFSQTELTLCALKLACNFLTKGGIFVTKVFRSKDYNALVWVCKKFFKTIEANKPKASRFQSAEIFLVCSDFIAPDFIDDKLFEIKYIFKDTEDDYYTNQVQHEVNSIDKIMQKRRKRVGYADDVKQTVFQAIPFAEFVNVNNPFAVFLTHNAISFNTQVDKNLLNVAQGPEDWKELCEDILVLGKRDIAKLIKWRNKIQHSQKKQRQQLKATSGKQNEENSENDQISEIEEIDEYEENSGNEEASENDEISEEEEEEKEEKDEISNSNSDLQKEIQEVQKQELNKQRKQRAKQAKELQKQAVTSEFANNIGDEELFSAIEHRDLMKLDYIDLGNEDDQKVPKISKIISFKNNRELEQNLEGIYEQKKLKQQAIKAKKMTENKEKDIELTQKNNMEVQGLNNTNNNVVYEENQIQGLIKKRKWFNNELLEDEMTSEDEKSNDLEKGELFNGKEFINPLKKTNLISKKEDDEDSQQDDENYHSQQNQFLDLNDDNIYIKKRKQKDLFENYDIDPNEKVPGELSDDEAYIIKVPKTDMEKRRRALKRAEKKKLLKLMMEMQCLQQTIQIIRQKLYPNKKILILIHQLKRQLWPKKCKEKEREKILQTLLIQNMHLKIKTIYLYGLEKMKKSIILNIYQLLRKKFNQKKIKL</sequence>
<dbReference type="HAMAP" id="MF_01547">
    <property type="entry name" value="RNA_methyltr_E"/>
    <property type="match status" value="1"/>
</dbReference>
<keyword evidence="12" id="KW-1185">Reference proteome</keyword>
<evidence type="ECO:0000256" key="5">
    <source>
        <dbReference type="ARBA" id="ARBA00022679"/>
    </source>
</evidence>
<evidence type="ECO:0000313" key="12">
    <source>
        <dbReference type="Proteomes" id="UP000008983"/>
    </source>
</evidence>
<dbReference type="GO" id="GO:0016435">
    <property type="term" value="F:rRNA (guanine) methyltransferase activity"/>
    <property type="evidence" value="ECO:0007669"/>
    <property type="project" value="TreeGrafter"/>
</dbReference>
<keyword evidence="6" id="KW-0949">S-adenosyl-L-methionine</keyword>
<dbReference type="FunFam" id="3.40.50.150:FF:000004">
    <property type="entry name" value="AdoMet-dependent rRNA methyltransferase SPB1"/>
    <property type="match status" value="1"/>
</dbReference>
<dbReference type="GO" id="GO:0030687">
    <property type="term" value="C:preribosome, large subunit precursor"/>
    <property type="evidence" value="ECO:0007669"/>
    <property type="project" value="TreeGrafter"/>
</dbReference>
<dbReference type="GO" id="GO:0000463">
    <property type="term" value="P:maturation of LSU-rRNA from tricistronic rRNA transcript (SSU-rRNA, 5.8S rRNA, LSU-rRNA)"/>
    <property type="evidence" value="ECO:0007669"/>
    <property type="project" value="TreeGrafter"/>
</dbReference>
<organism evidence="11 12">
    <name type="scientific">Ichthyophthirius multifiliis</name>
    <name type="common">White spot disease agent</name>
    <name type="synonym">Ich</name>
    <dbReference type="NCBI Taxonomy" id="5932"/>
    <lineage>
        <taxon>Eukaryota</taxon>
        <taxon>Sar</taxon>
        <taxon>Alveolata</taxon>
        <taxon>Ciliophora</taxon>
        <taxon>Intramacronucleata</taxon>
        <taxon>Oligohymenophorea</taxon>
        <taxon>Hymenostomatida</taxon>
        <taxon>Ophryoglenina</taxon>
        <taxon>Ichthyophthirius</taxon>
    </lineage>
</organism>
<dbReference type="RefSeq" id="XP_004039999.1">
    <property type="nucleotide sequence ID" value="XM_004039951.1"/>
</dbReference>
<dbReference type="SUPFAM" id="SSF53335">
    <property type="entry name" value="S-adenosyl-L-methionine-dependent methyltransferases"/>
    <property type="match status" value="1"/>
</dbReference>
<evidence type="ECO:0000313" key="11">
    <source>
        <dbReference type="EMBL" id="EGR34695.1"/>
    </source>
</evidence>
<evidence type="ECO:0000256" key="8">
    <source>
        <dbReference type="SAM" id="MobiDB-lite"/>
    </source>
</evidence>
<dbReference type="GO" id="GO:0005730">
    <property type="term" value="C:nucleolus"/>
    <property type="evidence" value="ECO:0007669"/>
    <property type="project" value="UniProtKB-SubCell"/>
</dbReference>
<evidence type="ECO:0000259" key="10">
    <source>
        <dbReference type="Pfam" id="PF11861"/>
    </source>
</evidence>
<keyword evidence="5" id="KW-0808">Transferase</keyword>
<accession>G0QJA5</accession>
<dbReference type="AlphaFoldDB" id="G0QJA5"/>
<dbReference type="eggNOG" id="KOG1098">
    <property type="taxonomic scope" value="Eukaryota"/>
</dbReference>
<dbReference type="OMA" id="IYVIGFK"/>
<evidence type="ECO:0000256" key="7">
    <source>
        <dbReference type="ARBA" id="ARBA00023242"/>
    </source>
</evidence>
<dbReference type="InterPro" id="IPR015507">
    <property type="entry name" value="rRNA-MeTfrase_E"/>
</dbReference>